<dbReference type="PANTHER" id="PTHR44591">
    <property type="entry name" value="STRESS RESPONSE REGULATOR PROTEIN 1"/>
    <property type="match status" value="1"/>
</dbReference>
<name>A0ABU0IX13_9CAUL</name>
<evidence type="ECO:0000259" key="3">
    <source>
        <dbReference type="PROSITE" id="PS50110"/>
    </source>
</evidence>
<accession>A0ABU0IX13</accession>
<keyword evidence="5" id="KW-1185">Reference proteome</keyword>
<dbReference type="PROSITE" id="PS50110">
    <property type="entry name" value="RESPONSE_REGULATORY"/>
    <property type="match status" value="1"/>
</dbReference>
<dbReference type="PANTHER" id="PTHR44591:SF3">
    <property type="entry name" value="RESPONSE REGULATORY DOMAIN-CONTAINING PROTEIN"/>
    <property type="match status" value="1"/>
</dbReference>
<dbReference type="Proteomes" id="UP001228905">
    <property type="component" value="Unassembled WGS sequence"/>
</dbReference>
<dbReference type="SMART" id="SM00448">
    <property type="entry name" value="REC"/>
    <property type="match status" value="1"/>
</dbReference>
<protein>
    <submittedName>
        <fullName evidence="4">CheY-like chemotaxis protein</fullName>
    </submittedName>
</protein>
<dbReference type="EMBL" id="JAUSVS010000012">
    <property type="protein sequence ID" value="MDQ0466534.1"/>
    <property type="molecule type" value="Genomic_DNA"/>
</dbReference>
<dbReference type="InterPro" id="IPR011006">
    <property type="entry name" value="CheY-like_superfamily"/>
</dbReference>
<dbReference type="Gene3D" id="3.40.50.2300">
    <property type="match status" value="1"/>
</dbReference>
<organism evidence="4 5">
    <name type="scientific">Caulobacter ginsengisoli</name>
    <dbReference type="NCBI Taxonomy" id="400775"/>
    <lineage>
        <taxon>Bacteria</taxon>
        <taxon>Pseudomonadati</taxon>
        <taxon>Pseudomonadota</taxon>
        <taxon>Alphaproteobacteria</taxon>
        <taxon>Caulobacterales</taxon>
        <taxon>Caulobacteraceae</taxon>
        <taxon>Caulobacter</taxon>
    </lineage>
</organism>
<evidence type="ECO:0000313" key="4">
    <source>
        <dbReference type="EMBL" id="MDQ0466534.1"/>
    </source>
</evidence>
<evidence type="ECO:0000256" key="1">
    <source>
        <dbReference type="ARBA" id="ARBA00022553"/>
    </source>
</evidence>
<gene>
    <name evidence="4" type="ORF">QO010_004329</name>
</gene>
<feature type="domain" description="Response regulatory" evidence="3">
    <location>
        <begin position="3"/>
        <end position="115"/>
    </location>
</feature>
<proteinExistence type="predicted"/>
<sequence length="119" mass="12893">MAQVLIAEDESFTALALVDALEAQGHEVREAADGAEALEIMGEFQPDVLVTDLNMPRMDGFELIRRLNARPQGAPPVILITGLPRSKLPADLIYQAYLGKPVDHQALYALVNRLSAKAG</sequence>
<evidence type="ECO:0000313" key="5">
    <source>
        <dbReference type="Proteomes" id="UP001228905"/>
    </source>
</evidence>
<evidence type="ECO:0000256" key="2">
    <source>
        <dbReference type="PROSITE-ProRule" id="PRU00169"/>
    </source>
</evidence>
<keyword evidence="1 2" id="KW-0597">Phosphoprotein</keyword>
<dbReference type="SUPFAM" id="SSF52172">
    <property type="entry name" value="CheY-like"/>
    <property type="match status" value="1"/>
</dbReference>
<comment type="caution">
    <text evidence="4">The sequence shown here is derived from an EMBL/GenBank/DDBJ whole genome shotgun (WGS) entry which is preliminary data.</text>
</comment>
<dbReference type="InterPro" id="IPR050595">
    <property type="entry name" value="Bact_response_regulator"/>
</dbReference>
<dbReference type="RefSeq" id="WP_307352643.1">
    <property type="nucleotide sequence ID" value="NZ_JAUSVS010000012.1"/>
</dbReference>
<dbReference type="InterPro" id="IPR001789">
    <property type="entry name" value="Sig_transdc_resp-reg_receiver"/>
</dbReference>
<dbReference type="Pfam" id="PF00072">
    <property type="entry name" value="Response_reg"/>
    <property type="match status" value="1"/>
</dbReference>
<feature type="modified residue" description="4-aspartylphosphate" evidence="2">
    <location>
        <position position="52"/>
    </location>
</feature>
<reference evidence="4 5" key="1">
    <citation type="submission" date="2023-07" db="EMBL/GenBank/DDBJ databases">
        <title>Genomic Encyclopedia of Type Strains, Phase IV (KMG-IV): sequencing the most valuable type-strain genomes for metagenomic binning, comparative biology and taxonomic classification.</title>
        <authorList>
            <person name="Goeker M."/>
        </authorList>
    </citation>
    <scope>NUCLEOTIDE SEQUENCE [LARGE SCALE GENOMIC DNA]</scope>
    <source>
        <strain evidence="4 5">DSM 18695</strain>
    </source>
</reference>